<dbReference type="PROSITE" id="PS51760">
    <property type="entry name" value="GH10_2"/>
    <property type="match status" value="1"/>
</dbReference>
<feature type="compositionally biased region" description="Pro residues" evidence="12">
    <location>
        <begin position="384"/>
        <end position="409"/>
    </location>
</feature>
<comment type="similarity">
    <text evidence="2 11">Belongs to the glycosyl hydrolase 10 (cellulase F) family.</text>
</comment>
<dbReference type="Gene3D" id="3.20.20.80">
    <property type="entry name" value="Glycosidases"/>
    <property type="match status" value="1"/>
</dbReference>
<keyword evidence="9 11" id="KW-0624">Polysaccharide degradation</keyword>
<dbReference type="Pfam" id="PF00331">
    <property type="entry name" value="Glyco_hydro_10"/>
    <property type="match status" value="1"/>
</dbReference>
<evidence type="ECO:0000256" key="11">
    <source>
        <dbReference type="RuleBase" id="RU361174"/>
    </source>
</evidence>
<dbReference type="EMBL" id="JAAXOY010000254">
    <property type="protein sequence ID" value="NKY40023.1"/>
    <property type="molecule type" value="Genomic_DNA"/>
</dbReference>
<keyword evidence="3" id="KW-0858">Xylan degradation</keyword>
<keyword evidence="17" id="KW-1185">Reference proteome</keyword>
<evidence type="ECO:0000256" key="1">
    <source>
        <dbReference type="ARBA" id="ARBA00000681"/>
    </source>
</evidence>
<dbReference type="Proteomes" id="UP000777774">
    <property type="component" value="Unassembled WGS sequence"/>
</dbReference>
<evidence type="ECO:0000256" key="7">
    <source>
        <dbReference type="ARBA" id="ARBA00023277"/>
    </source>
</evidence>
<evidence type="ECO:0000256" key="2">
    <source>
        <dbReference type="ARBA" id="ARBA00007495"/>
    </source>
</evidence>
<dbReference type="SUPFAM" id="SSF51445">
    <property type="entry name" value="(Trans)glycosidases"/>
    <property type="match status" value="1"/>
</dbReference>
<gene>
    <name evidence="16" type="ORF">HGA02_10910</name>
</gene>
<keyword evidence="13" id="KW-1133">Transmembrane helix</keyword>
<evidence type="ECO:0000256" key="4">
    <source>
        <dbReference type="ARBA" id="ARBA00022729"/>
    </source>
</evidence>
<name>A0ABX1K4W2_9CELL</name>
<keyword evidence="4" id="KW-0732">Signal</keyword>
<comment type="catalytic activity">
    <reaction evidence="1 11">
        <text>Endohydrolysis of (1-&gt;4)-beta-D-xylosidic linkages in xylans.</text>
        <dbReference type="EC" id="3.2.1.8"/>
    </reaction>
</comment>
<organism evidence="16 17">
    <name type="scientific">Cellulomonas septica</name>
    <dbReference type="NCBI Taxonomy" id="285080"/>
    <lineage>
        <taxon>Bacteria</taxon>
        <taxon>Bacillati</taxon>
        <taxon>Actinomycetota</taxon>
        <taxon>Actinomycetes</taxon>
        <taxon>Micrococcales</taxon>
        <taxon>Cellulomonadaceae</taxon>
        <taxon>Cellulomonas</taxon>
    </lineage>
</organism>
<evidence type="ECO:0000256" key="3">
    <source>
        <dbReference type="ARBA" id="ARBA00022651"/>
    </source>
</evidence>
<dbReference type="PROSITE" id="PS51173">
    <property type="entry name" value="CBM2"/>
    <property type="match status" value="1"/>
</dbReference>
<evidence type="ECO:0000256" key="8">
    <source>
        <dbReference type="ARBA" id="ARBA00023295"/>
    </source>
</evidence>
<accession>A0ABX1K4W2</accession>
<feature type="active site" description="Nucleophile" evidence="10">
    <location>
        <position position="300"/>
    </location>
</feature>
<evidence type="ECO:0000313" key="17">
    <source>
        <dbReference type="Proteomes" id="UP000777774"/>
    </source>
</evidence>
<feature type="domain" description="CBM2" evidence="14">
    <location>
        <begin position="412"/>
        <end position="521"/>
    </location>
</feature>
<keyword evidence="13" id="KW-0472">Membrane</keyword>
<dbReference type="InterPro" id="IPR031158">
    <property type="entry name" value="GH10_AS"/>
</dbReference>
<evidence type="ECO:0000259" key="15">
    <source>
        <dbReference type="PROSITE" id="PS51760"/>
    </source>
</evidence>
<dbReference type="InterPro" id="IPR012291">
    <property type="entry name" value="CBM2_carb-bd_dom_sf"/>
</dbReference>
<dbReference type="InterPro" id="IPR001919">
    <property type="entry name" value="CBD2"/>
</dbReference>
<evidence type="ECO:0000256" key="12">
    <source>
        <dbReference type="SAM" id="MobiDB-lite"/>
    </source>
</evidence>
<keyword evidence="7 11" id="KW-0119">Carbohydrate metabolism</keyword>
<dbReference type="Gene3D" id="2.60.40.290">
    <property type="match status" value="1"/>
</dbReference>
<evidence type="ECO:0000256" key="13">
    <source>
        <dbReference type="SAM" id="Phobius"/>
    </source>
</evidence>
<feature type="region of interest" description="Disordered" evidence="12">
    <location>
        <begin position="16"/>
        <end position="38"/>
    </location>
</feature>
<feature type="domain" description="GH10" evidence="15">
    <location>
        <begin position="68"/>
        <end position="378"/>
    </location>
</feature>
<feature type="region of interest" description="Disordered" evidence="12">
    <location>
        <begin position="381"/>
        <end position="413"/>
    </location>
</feature>
<dbReference type="InterPro" id="IPR001000">
    <property type="entry name" value="GH10_dom"/>
</dbReference>
<dbReference type="InterPro" id="IPR017853">
    <property type="entry name" value="GH"/>
</dbReference>
<keyword evidence="13" id="KW-0812">Transmembrane</keyword>
<dbReference type="PANTHER" id="PTHR31490">
    <property type="entry name" value="GLYCOSYL HYDROLASE"/>
    <property type="match status" value="1"/>
</dbReference>
<evidence type="ECO:0000256" key="10">
    <source>
        <dbReference type="PROSITE-ProRule" id="PRU10061"/>
    </source>
</evidence>
<evidence type="ECO:0000313" key="16">
    <source>
        <dbReference type="EMBL" id="NKY40023.1"/>
    </source>
</evidence>
<keyword evidence="6" id="KW-0136">Cellulose degradation</keyword>
<dbReference type="InterPro" id="IPR008965">
    <property type="entry name" value="CBM2/CBM3_carb-bd_dom_sf"/>
</dbReference>
<dbReference type="PANTHER" id="PTHR31490:SF88">
    <property type="entry name" value="BETA-XYLANASE"/>
    <property type="match status" value="1"/>
</dbReference>
<comment type="caution">
    <text evidence="16">The sequence shown here is derived from an EMBL/GenBank/DDBJ whole genome shotgun (WGS) entry which is preliminary data.</text>
</comment>
<evidence type="ECO:0000259" key="14">
    <source>
        <dbReference type="PROSITE" id="PS51173"/>
    </source>
</evidence>
<dbReference type="InterPro" id="IPR018366">
    <property type="entry name" value="CBM2_CS"/>
</dbReference>
<dbReference type="EC" id="3.2.1.8" evidence="11"/>
<keyword evidence="5 11" id="KW-0378">Hydrolase</keyword>
<evidence type="ECO:0000256" key="9">
    <source>
        <dbReference type="ARBA" id="ARBA00023326"/>
    </source>
</evidence>
<dbReference type="PRINTS" id="PR00134">
    <property type="entry name" value="GLHYDRLASE10"/>
</dbReference>
<proteinExistence type="inferred from homology"/>
<sequence>MIQHLPGERMPRAVCTRHSHHEEDSMPTTPPAPCPTTRRSRTALRTTLAAAAATLVLGTAVAIPAHAATTLKEAADAAGKDIGFALDPNRLSESAYKSIADTEFNLVVAENAMKWDATEPSQNSFSFGAGDQVASYAAATGKELYGHTLVWHSQLPDWAKNLNGSAFESAMVNHVTKVADHFEGKVASWDVVNEAFADGGGRRQDSPFQQKLGNGYIETAFRAARAADPTAKLCINDYNVEGVNAKSNSMYDLVKDFKARGVPIDCVGFQSHLIVGQVPGDFRQNLQRFADLGVDVRITELDIRMQMPSDSSKLATQAADYKKVVQACLQVTRCQGVTIWGITDKYSWVPDVFSGQGAALVWDNGYAKKPAHAAILEAFGATPTPTPTTPTPTPTTPTPTPTTPTPTPTTTPTAPVGACRVAYGVNQWNTGFTANVTITNTSSSALNGWTLTFAFPSGQTITQAWSSVSSQSGSQVTLRNAAWNGSLAPGGSTQIGFNGAHNGTNTAPSAFALNGTPCSVA</sequence>
<dbReference type="SMART" id="SM00637">
    <property type="entry name" value="CBD_II"/>
    <property type="match status" value="1"/>
</dbReference>
<evidence type="ECO:0000256" key="6">
    <source>
        <dbReference type="ARBA" id="ARBA00023001"/>
    </source>
</evidence>
<protein>
    <recommendedName>
        <fullName evidence="11">Beta-xylanase</fullName>
        <ecNumber evidence="11">3.2.1.8</ecNumber>
    </recommendedName>
</protein>
<dbReference type="Pfam" id="PF00553">
    <property type="entry name" value="CBM_2"/>
    <property type="match status" value="1"/>
</dbReference>
<dbReference type="PROSITE" id="PS00561">
    <property type="entry name" value="CBM2_A"/>
    <property type="match status" value="1"/>
</dbReference>
<dbReference type="SMART" id="SM00633">
    <property type="entry name" value="Glyco_10"/>
    <property type="match status" value="1"/>
</dbReference>
<reference evidence="16 17" key="1">
    <citation type="submission" date="2020-04" db="EMBL/GenBank/DDBJ databases">
        <title>MicrobeNet Type strains.</title>
        <authorList>
            <person name="Nicholson A.C."/>
        </authorList>
    </citation>
    <scope>NUCLEOTIDE SEQUENCE [LARGE SCALE GENOMIC DNA]</scope>
    <source>
        <strain evidence="16 17">ATCC BAA-787</strain>
    </source>
</reference>
<dbReference type="PROSITE" id="PS00591">
    <property type="entry name" value="GH10_1"/>
    <property type="match status" value="1"/>
</dbReference>
<dbReference type="InterPro" id="IPR044846">
    <property type="entry name" value="GH10"/>
</dbReference>
<feature type="transmembrane region" description="Helical" evidence="13">
    <location>
        <begin position="48"/>
        <end position="67"/>
    </location>
</feature>
<dbReference type="SUPFAM" id="SSF49384">
    <property type="entry name" value="Carbohydrate-binding domain"/>
    <property type="match status" value="1"/>
</dbReference>
<keyword evidence="8 11" id="KW-0326">Glycosidase</keyword>
<evidence type="ECO:0000256" key="5">
    <source>
        <dbReference type="ARBA" id="ARBA00022801"/>
    </source>
</evidence>